<evidence type="ECO:0008006" key="3">
    <source>
        <dbReference type="Google" id="ProtNLM"/>
    </source>
</evidence>
<comment type="caution">
    <text evidence="1">The sequence shown here is derived from an EMBL/GenBank/DDBJ whole genome shotgun (WGS) entry which is preliminary data.</text>
</comment>
<reference evidence="1 2" key="1">
    <citation type="journal article" date="2024" name="Int. J. Syst. Evol. Microbiol.">
        <title>Virgibacillus tibetensis sp. nov., isolated from salt lake on the Tibetan Plateau of China.</title>
        <authorList>
            <person name="Phurbu D."/>
            <person name="Liu Z.-X."/>
            <person name="Wang R."/>
            <person name="Zheng Y.-Y."/>
            <person name="Liu H.-C."/>
            <person name="Zhou Y.-G."/>
            <person name="Yu Y.-J."/>
            <person name="Li A.-H."/>
        </authorList>
    </citation>
    <scope>NUCLEOTIDE SEQUENCE [LARGE SCALE GENOMIC DNA]</scope>
    <source>
        <strain evidence="1 2">C22-A2</strain>
    </source>
</reference>
<dbReference type="EMBL" id="JARZFX010000012">
    <property type="protein sequence ID" value="MEC5425240.1"/>
    <property type="molecule type" value="Genomic_DNA"/>
</dbReference>
<proteinExistence type="predicted"/>
<sequence>MKGLLIRSMENKERIILFYMDQNHNVTQRFIKVLSVNNESIAAYCYWRKRVRIFKLENILSAGAVRKRVGA</sequence>
<dbReference type="Proteomes" id="UP001335737">
    <property type="component" value="Unassembled WGS sequence"/>
</dbReference>
<evidence type="ECO:0000313" key="1">
    <source>
        <dbReference type="EMBL" id="MEC5425240.1"/>
    </source>
</evidence>
<name>A0ABU6KJC1_9BACI</name>
<organism evidence="1 2">
    <name type="scientific">Virgibacillus tibetensis</name>
    <dbReference type="NCBI Taxonomy" id="3042313"/>
    <lineage>
        <taxon>Bacteria</taxon>
        <taxon>Bacillati</taxon>
        <taxon>Bacillota</taxon>
        <taxon>Bacilli</taxon>
        <taxon>Bacillales</taxon>
        <taxon>Bacillaceae</taxon>
        <taxon>Virgibacillus</taxon>
    </lineage>
</organism>
<protein>
    <recommendedName>
        <fullName evidence="3">WYL domain-containing protein</fullName>
    </recommendedName>
</protein>
<dbReference type="RefSeq" id="WP_327608793.1">
    <property type="nucleotide sequence ID" value="NZ_JARZFX010000012.1"/>
</dbReference>
<accession>A0ABU6KJC1</accession>
<evidence type="ECO:0000313" key="2">
    <source>
        <dbReference type="Proteomes" id="UP001335737"/>
    </source>
</evidence>
<gene>
    <name evidence="1" type="ORF">QGM71_17280</name>
</gene>
<keyword evidence="2" id="KW-1185">Reference proteome</keyword>